<proteinExistence type="predicted"/>
<organism evidence="1 2">
    <name type="scientific">Citrobacter freundii</name>
    <dbReference type="NCBI Taxonomy" id="546"/>
    <lineage>
        <taxon>Bacteria</taxon>
        <taxon>Pseudomonadati</taxon>
        <taxon>Pseudomonadota</taxon>
        <taxon>Gammaproteobacteria</taxon>
        <taxon>Enterobacterales</taxon>
        <taxon>Enterobacteriaceae</taxon>
        <taxon>Citrobacter</taxon>
        <taxon>Citrobacter freundii complex</taxon>
    </lineage>
</organism>
<name>A0A7G2INX8_CITFR</name>
<evidence type="ECO:0000313" key="1">
    <source>
        <dbReference type="EMBL" id="CDL38866.1"/>
    </source>
</evidence>
<comment type="caution">
    <text evidence="1">The sequence shown here is derived from an EMBL/GenBank/DDBJ whole genome shotgun (WGS) entry which is preliminary data.</text>
</comment>
<sequence>MPIALVQGAAMNISSSPIVMFAALLTFSCAAYSVEKGNIIFLQNARAMDPIAFSQQSFNNLTSYQVMMRSSSPSDESKIIRYSFQKPGYVRMDFTQPHSGAVLIFNPVSGKVTLWPFGVGSLPILHLSPTNSLIQDERGHRVDRSDIGVLLGNIRHLQREGTMTTVGKENLAGRATTHVSVVGPGTMVVDGVHRYDVWLDNYHGLPAKVISYAPDGQRLETVLLDAMVINIRFPANFFSP</sequence>
<accession>A0A7G2INX8</accession>
<protein>
    <recommendedName>
        <fullName evidence="3">DUF1571 domain-containing protein</fullName>
    </recommendedName>
</protein>
<evidence type="ECO:0008006" key="3">
    <source>
        <dbReference type="Google" id="ProtNLM"/>
    </source>
</evidence>
<evidence type="ECO:0000313" key="2">
    <source>
        <dbReference type="Proteomes" id="UP000019194"/>
    </source>
</evidence>
<reference evidence="1 2" key="1">
    <citation type="submission" date="2013-10" db="EMBL/GenBank/DDBJ databases">
        <title>Antibiotic resistance diversity of beta-lactamase producers in the General Hospital Vienna.</title>
        <authorList>
            <person name="Barisic I."/>
            <person name="Mitteregger D."/>
            <person name="Hirschl A.M."/>
            <person name="Noehammer C."/>
            <person name="Wiesinger-Mayr H."/>
        </authorList>
    </citation>
    <scope>NUCLEOTIDE SEQUENCE [LARGE SCALE GENOMIC DNA]</scope>
    <source>
        <strain evidence="1 2">ISC11</strain>
    </source>
</reference>
<dbReference type="AlphaFoldDB" id="A0A7G2INX8"/>
<dbReference type="EMBL" id="CBWP010000052">
    <property type="protein sequence ID" value="CDL38866.1"/>
    <property type="molecule type" value="Genomic_DNA"/>
</dbReference>
<dbReference type="Gene3D" id="2.50.20.10">
    <property type="entry name" value="Lipoprotein localisation LolA/LolB/LppX"/>
    <property type="match status" value="1"/>
</dbReference>
<dbReference type="Proteomes" id="UP000019194">
    <property type="component" value="Unassembled WGS sequence"/>
</dbReference>